<dbReference type="EMBL" id="JBHUII010000001">
    <property type="protein sequence ID" value="MFD2204206.1"/>
    <property type="molecule type" value="Genomic_DNA"/>
</dbReference>
<protein>
    <submittedName>
        <fullName evidence="1">Uncharacterized protein</fullName>
    </submittedName>
</protein>
<comment type="caution">
    <text evidence="1">The sequence shown here is derived from an EMBL/GenBank/DDBJ whole genome shotgun (WGS) entry which is preliminary data.</text>
</comment>
<proteinExistence type="predicted"/>
<dbReference type="Proteomes" id="UP001597294">
    <property type="component" value="Unassembled WGS sequence"/>
</dbReference>
<evidence type="ECO:0000313" key="1">
    <source>
        <dbReference type="EMBL" id="MFD2204206.1"/>
    </source>
</evidence>
<name>A0ABW5BFJ3_9PROT</name>
<evidence type="ECO:0000313" key="2">
    <source>
        <dbReference type="Proteomes" id="UP001597294"/>
    </source>
</evidence>
<dbReference type="RefSeq" id="WP_380247542.1">
    <property type="nucleotide sequence ID" value="NZ_JBHUII010000001.1"/>
</dbReference>
<sequence>MSTLTTDIGHTETFSHTKLNDDPKSIIHQMVMIDSCKRTPAEDAILAWILSLPNELDPASAAKRLLDKYEDLAVKSNEGAIKTLGFLKQTAEYPQSRLSNCRRKTRSQRRYHN</sequence>
<keyword evidence="2" id="KW-1185">Reference proteome</keyword>
<gene>
    <name evidence="1" type="ORF">ACFSKO_01210</name>
</gene>
<reference evidence="2" key="1">
    <citation type="journal article" date="2019" name="Int. J. Syst. Evol. Microbiol.">
        <title>The Global Catalogue of Microorganisms (GCM) 10K type strain sequencing project: providing services to taxonomists for standard genome sequencing and annotation.</title>
        <authorList>
            <consortium name="The Broad Institute Genomics Platform"/>
            <consortium name="The Broad Institute Genome Sequencing Center for Infectious Disease"/>
            <person name="Wu L."/>
            <person name="Ma J."/>
        </authorList>
    </citation>
    <scope>NUCLEOTIDE SEQUENCE [LARGE SCALE GENOMIC DNA]</scope>
    <source>
        <strain evidence="2">CGMCC 4.7192</strain>
    </source>
</reference>
<accession>A0ABW5BFJ3</accession>
<organism evidence="1 2">
    <name type="scientific">Kiloniella antarctica</name>
    <dbReference type="NCBI Taxonomy" id="1550907"/>
    <lineage>
        <taxon>Bacteria</taxon>
        <taxon>Pseudomonadati</taxon>
        <taxon>Pseudomonadota</taxon>
        <taxon>Alphaproteobacteria</taxon>
        <taxon>Rhodospirillales</taxon>
        <taxon>Kiloniellaceae</taxon>
        <taxon>Kiloniella</taxon>
    </lineage>
</organism>